<reference evidence="4 5" key="1">
    <citation type="submission" date="2013-02" db="EMBL/GenBank/DDBJ databases">
        <title>The Genome Sequence of Enterococcus phoeniculicola BAA-412.</title>
        <authorList>
            <consortium name="The Broad Institute Genome Sequencing Platform"/>
            <consortium name="The Broad Institute Genome Sequencing Center for Infectious Disease"/>
            <person name="Earl A.M."/>
            <person name="Gilmore M.S."/>
            <person name="Lebreton F."/>
            <person name="Walker B."/>
            <person name="Young S.K."/>
            <person name="Zeng Q."/>
            <person name="Gargeya S."/>
            <person name="Fitzgerald M."/>
            <person name="Haas B."/>
            <person name="Abouelleil A."/>
            <person name="Alvarado L."/>
            <person name="Arachchi H.M."/>
            <person name="Berlin A.M."/>
            <person name="Chapman S.B."/>
            <person name="Dewar J."/>
            <person name="Goldberg J."/>
            <person name="Griggs A."/>
            <person name="Gujja S."/>
            <person name="Hansen M."/>
            <person name="Howarth C."/>
            <person name="Imamovic A."/>
            <person name="Larimer J."/>
            <person name="McCowan C."/>
            <person name="Murphy C."/>
            <person name="Neiman D."/>
            <person name="Pearson M."/>
            <person name="Priest M."/>
            <person name="Roberts A."/>
            <person name="Saif S."/>
            <person name="Shea T."/>
            <person name="Sisk P."/>
            <person name="Sykes S."/>
            <person name="Wortman J."/>
            <person name="Nusbaum C."/>
            <person name="Birren B."/>
        </authorList>
    </citation>
    <scope>NUCLEOTIDE SEQUENCE [LARGE SCALE GENOMIC DNA]</scope>
    <source>
        <strain evidence="4 5">ATCC BAA-412</strain>
    </source>
</reference>
<dbReference type="PANTHER" id="PTHR43479:SF7">
    <property type="entry name" value="TETR-FAMILY TRANSCRIPTIONAL REGULATOR"/>
    <property type="match status" value="1"/>
</dbReference>
<proteinExistence type="predicted"/>
<evidence type="ECO:0000256" key="1">
    <source>
        <dbReference type="ARBA" id="ARBA00023125"/>
    </source>
</evidence>
<dbReference type="HOGENOM" id="CLU_087539_0_0_9"/>
<organism evidence="4 5">
    <name type="scientific">Enterococcus phoeniculicola ATCC BAA-412</name>
    <dbReference type="NCBI Taxonomy" id="1158610"/>
    <lineage>
        <taxon>Bacteria</taxon>
        <taxon>Bacillati</taxon>
        <taxon>Bacillota</taxon>
        <taxon>Bacilli</taxon>
        <taxon>Lactobacillales</taxon>
        <taxon>Enterococcaceae</taxon>
        <taxon>Enterococcus</taxon>
    </lineage>
</organism>
<accession>R3TRC7</accession>
<dbReference type="Proteomes" id="UP000013785">
    <property type="component" value="Unassembled WGS sequence"/>
</dbReference>
<evidence type="ECO:0000313" key="4">
    <source>
        <dbReference type="EMBL" id="EOL44124.1"/>
    </source>
</evidence>
<comment type="caution">
    <text evidence="4">The sequence shown here is derived from an EMBL/GenBank/DDBJ whole genome shotgun (WGS) entry which is preliminary data.</text>
</comment>
<dbReference type="InterPro" id="IPR001647">
    <property type="entry name" value="HTH_TetR"/>
</dbReference>
<dbReference type="Gene3D" id="1.10.357.10">
    <property type="entry name" value="Tetracycline Repressor, domain 2"/>
    <property type="match status" value="1"/>
</dbReference>
<keyword evidence="1 2" id="KW-0238">DNA-binding</keyword>
<dbReference type="Pfam" id="PF14278">
    <property type="entry name" value="TetR_C_8"/>
    <property type="match status" value="1"/>
</dbReference>
<feature type="DNA-binding region" description="H-T-H motif" evidence="2">
    <location>
        <begin position="47"/>
        <end position="66"/>
    </location>
</feature>
<evidence type="ECO:0000256" key="2">
    <source>
        <dbReference type="PROSITE-ProRule" id="PRU00335"/>
    </source>
</evidence>
<dbReference type="AlphaFoldDB" id="R3TRC7"/>
<sequence>MNIMKKMTTGGVTVEKRKNDLRFKKTKQTILAAMISLLEEKNFEKITIKDICERAEISRSGFYLHYLDKYDLVESYQKELLDKRVNSFVHLPKNNQEEQLEDSLNFLKHDGKILSLLISKNGSPEIREKIRLILEENARQNIIPHIDLANKSEMTDKYLAVFMSHAIIGCLQTWTDTGQKESPKEIVNFLLQILKIKFV</sequence>
<dbReference type="Pfam" id="PF00440">
    <property type="entry name" value="TetR_N"/>
    <property type="match status" value="1"/>
</dbReference>
<dbReference type="GO" id="GO:0003677">
    <property type="term" value="F:DNA binding"/>
    <property type="evidence" value="ECO:0007669"/>
    <property type="project" value="UniProtKB-UniRule"/>
</dbReference>
<protein>
    <recommendedName>
        <fullName evidence="3">HTH tetR-type domain-containing protein</fullName>
    </recommendedName>
</protein>
<dbReference type="InterPro" id="IPR050624">
    <property type="entry name" value="HTH-type_Tx_Regulator"/>
</dbReference>
<gene>
    <name evidence="4" type="ORF">UC3_01754</name>
</gene>
<dbReference type="PATRIC" id="fig|1158610.3.peg.1746"/>
<dbReference type="STRING" id="154621.RV11_GL002601"/>
<dbReference type="eggNOG" id="COG1309">
    <property type="taxonomic scope" value="Bacteria"/>
</dbReference>
<dbReference type="InterPro" id="IPR009057">
    <property type="entry name" value="Homeodomain-like_sf"/>
</dbReference>
<dbReference type="PANTHER" id="PTHR43479">
    <property type="entry name" value="ACREF/ENVCD OPERON REPRESSOR-RELATED"/>
    <property type="match status" value="1"/>
</dbReference>
<dbReference type="InterPro" id="IPR039532">
    <property type="entry name" value="TetR_C_Firmicutes"/>
</dbReference>
<evidence type="ECO:0000259" key="3">
    <source>
        <dbReference type="PROSITE" id="PS50977"/>
    </source>
</evidence>
<evidence type="ECO:0000313" key="5">
    <source>
        <dbReference type="Proteomes" id="UP000013785"/>
    </source>
</evidence>
<name>R3TRC7_9ENTE</name>
<keyword evidence="5" id="KW-1185">Reference proteome</keyword>
<dbReference type="EMBL" id="AJAT01000014">
    <property type="protein sequence ID" value="EOL44124.1"/>
    <property type="molecule type" value="Genomic_DNA"/>
</dbReference>
<dbReference type="PROSITE" id="PS50977">
    <property type="entry name" value="HTH_TETR_2"/>
    <property type="match status" value="1"/>
</dbReference>
<dbReference type="SUPFAM" id="SSF46689">
    <property type="entry name" value="Homeodomain-like"/>
    <property type="match status" value="1"/>
</dbReference>
<feature type="domain" description="HTH tetR-type" evidence="3">
    <location>
        <begin position="24"/>
        <end position="84"/>
    </location>
</feature>